<evidence type="ECO:0000256" key="8">
    <source>
        <dbReference type="SAM" id="Phobius"/>
    </source>
</evidence>
<organism evidence="10 11">
    <name type="scientific">Neolentinus lepideus HHB14362 ss-1</name>
    <dbReference type="NCBI Taxonomy" id="1314782"/>
    <lineage>
        <taxon>Eukaryota</taxon>
        <taxon>Fungi</taxon>
        <taxon>Dikarya</taxon>
        <taxon>Basidiomycota</taxon>
        <taxon>Agaricomycotina</taxon>
        <taxon>Agaricomycetes</taxon>
        <taxon>Gloeophyllales</taxon>
        <taxon>Gloeophyllaceae</taxon>
        <taxon>Neolentinus</taxon>
    </lineage>
</organism>
<gene>
    <name evidence="10" type="ORF">NEOLEDRAFT_1174852</name>
</gene>
<dbReference type="STRING" id="1314782.A0A165VLS2"/>
<sequence>MQSILATPSANDGVGLACTYAGPNHKRGPPKGYIHAIERRLHQSEALLGAIIGSQDPRARSLLDHLSRDPLAEQIIQRVEHGPFGPKGRIDAAFASTKQDFLVSLSRSGPGDEPPFNKRQSRSNREEFTASFVNQRQVTPNNSWGDSLRTMLASDVSNTFFGPMPLSPTNNALNSGYRPGFASSEISDASLCYGSDSVDLCALDPDEISVDQSLQVWYHGRASAFYLLQKCCNTGNYLSRESQSQRNWLPVPYTQQTPRYSVVPATAMPEQQVQNDLIEIYFSRIHPVFPVIHRTYFYEMYDRREVSSPRAGLEFPDITFDFLLFAMFALSSRLRDAGNFAVGPTAHVPDTYYKGALELFPTPFMCQALLLMCYHDLGVGPGNMISHSYQNGEFVHARSLGMHRSFGNMHNVVGLEFSKSEQEMRTQTWIGCSILDRYVAGHTGRASSITFTDCSASMSVTELCEEDSRSGFIEPCDVSRIIPQYFNAFNRLATIIGSILTNLYPAVYRRQSGVDSTVCRLQTELDKWYTELPQILRLDAGTDIDASPMVFLLHAQCWWAWIILHKAFIPFPEASSYAQSPELNALQSTALTKCQDAATRIVSIATAWLVKHRMAVSSPLLVGCILDAAVIFVVIVKAEPWNTQARTLLQQCRSVLGGLQETWPMARTVLSLLDKTLSVISTIPPSSVESAPASGRSYNQDDPAAGHVAYFATTPSITPLYGAQYTPIASQSSPYRSAELWSNSARGTNPVLTGQAVATPWTQAFLVS</sequence>
<keyword evidence="3" id="KW-0805">Transcription regulation</keyword>
<keyword evidence="5" id="KW-0804">Transcription</keyword>
<evidence type="ECO:0000256" key="3">
    <source>
        <dbReference type="ARBA" id="ARBA00023015"/>
    </source>
</evidence>
<dbReference type="InterPro" id="IPR051615">
    <property type="entry name" value="Transcr_Regulatory_Elem"/>
</dbReference>
<feature type="transmembrane region" description="Helical" evidence="8">
    <location>
        <begin position="616"/>
        <end position="636"/>
    </location>
</feature>
<name>A0A165VLS2_9AGAM</name>
<evidence type="ECO:0000256" key="4">
    <source>
        <dbReference type="ARBA" id="ARBA00023125"/>
    </source>
</evidence>
<accession>A0A165VLS2</accession>
<dbReference type="AlphaFoldDB" id="A0A165VLS2"/>
<keyword evidence="6" id="KW-0539">Nucleus</keyword>
<dbReference type="GO" id="GO:0008270">
    <property type="term" value="F:zinc ion binding"/>
    <property type="evidence" value="ECO:0007669"/>
    <property type="project" value="InterPro"/>
</dbReference>
<dbReference type="InParanoid" id="A0A165VLS2"/>
<keyword evidence="4" id="KW-0238">DNA-binding</keyword>
<evidence type="ECO:0000256" key="2">
    <source>
        <dbReference type="ARBA" id="ARBA00022833"/>
    </source>
</evidence>
<feature type="region of interest" description="Disordered" evidence="7">
    <location>
        <begin position="104"/>
        <end position="125"/>
    </location>
</feature>
<evidence type="ECO:0000256" key="7">
    <source>
        <dbReference type="SAM" id="MobiDB-lite"/>
    </source>
</evidence>
<evidence type="ECO:0000313" key="11">
    <source>
        <dbReference type="Proteomes" id="UP000076761"/>
    </source>
</evidence>
<keyword evidence="8" id="KW-0812">Transmembrane</keyword>
<dbReference type="OrthoDB" id="2123952at2759"/>
<evidence type="ECO:0000256" key="5">
    <source>
        <dbReference type="ARBA" id="ARBA00023163"/>
    </source>
</evidence>
<dbReference type="Proteomes" id="UP000076761">
    <property type="component" value="Unassembled WGS sequence"/>
</dbReference>
<keyword evidence="2" id="KW-0862">Zinc</keyword>
<evidence type="ECO:0000256" key="1">
    <source>
        <dbReference type="ARBA" id="ARBA00022723"/>
    </source>
</evidence>
<evidence type="ECO:0000256" key="6">
    <source>
        <dbReference type="ARBA" id="ARBA00023242"/>
    </source>
</evidence>
<reference evidence="10 11" key="1">
    <citation type="journal article" date="2016" name="Mol. Biol. Evol.">
        <title>Comparative Genomics of Early-Diverging Mushroom-Forming Fungi Provides Insights into the Origins of Lignocellulose Decay Capabilities.</title>
        <authorList>
            <person name="Nagy L.G."/>
            <person name="Riley R."/>
            <person name="Tritt A."/>
            <person name="Adam C."/>
            <person name="Daum C."/>
            <person name="Floudas D."/>
            <person name="Sun H."/>
            <person name="Yadav J.S."/>
            <person name="Pangilinan J."/>
            <person name="Larsson K.H."/>
            <person name="Matsuura K."/>
            <person name="Barry K."/>
            <person name="Labutti K."/>
            <person name="Kuo R."/>
            <person name="Ohm R.A."/>
            <person name="Bhattacharya S.S."/>
            <person name="Shirouzu T."/>
            <person name="Yoshinaga Y."/>
            <person name="Martin F.M."/>
            <person name="Grigoriev I.V."/>
            <person name="Hibbett D.S."/>
        </authorList>
    </citation>
    <scope>NUCLEOTIDE SEQUENCE [LARGE SCALE GENOMIC DNA]</scope>
    <source>
        <strain evidence="10 11">HHB14362 ss-1</strain>
    </source>
</reference>
<evidence type="ECO:0000259" key="9">
    <source>
        <dbReference type="Pfam" id="PF04082"/>
    </source>
</evidence>
<keyword evidence="1" id="KW-0479">Metal-binding</keyword>
<dbReference type="InterPro" id="IPR007219">
    <property type="entry name" value="XnlR_reg_dom"/>
</dbReference>
<dbReference type="PANTHER" id="PTHR31313">
    <property type="entry name" value="TY1 ENHANCER ACTIVATOR"/>
    <property type="match status" value="1"/>
</dbReference>
<dbReference type="EMBL" id="KV425553">
    <property type="protein sequence ID" value="KZT29860.1"/>
    <property type="molecule type" value="Genomic_DNA"/>
</dbReference>
<dbReference type="CDD" id="cd12148">
    <property type="entry name" value="fungal_TF_MHR"/>
    <property type="match status" value="1"/>
</dbReference>
<feature type="domain" description="Xylanolytic transcriptional activator regulatory" evidence="9">
    <location>
        <begin position="278"/>
        <end position="529"/>
    </location>
</feature>
<protein>
    <recommendedName>
        <fullName evidence="9">Xylanolytic transcriptional activator regulatory domain-containing protein</fullName>
    </recommendedName>
</protein>
<keyword evidence="8" id="KW-0472">Membrane</keyword>
<evidence type="ECO:0000313" key="10">
    <source>
        <dbReference type="EMBL" id="KZT29860.1"/>
    </source>
</evidence>
<keyword evidence="8" id="KW-1133">Transmembrane helix</keyword>
<dbReference type="GO" id="GO:0003677">
    <property type="term" value="F:DNA binding"/>
    <property type="evidence" value="ECO:0007669"/>
    <property type="project" value="UniProtKB-KW"/>
</dbReference>
<proteinExistence type="predicted"/>
<dbReference type="GO" id="GO:0006351">
    <property type="term" value="P:DNA-templated transcription"/>
    <property type="evidence" value="ECO:0007669"/>
    <property type="project" value="InterPro"/>
</dbReference>
<keyword evidence="11" id="KW-1185">Reference proteome</keyword>
<dbReference type="Pfam" id="PF04082">
    <property type="entry name" value="Fungal_trans"/>
    <property type="match status" value="1"/>
</dbReference>
<dbReference type="PANTHER" id="PTHR31313:SF81">
    <property type="entry name" value="TY1 ENHANCER ACTIVATOR"/>
    <property type="match status" value="1"/>
</dbReference>